<dbReference type="AlphaFoldDB" id="A0A948X004"/>
<name>A0A948X004_9GAMM</name>
<dbReference type="Pfam" id="PF02342">
    <property type="entry name" value="TerD"/>
    <property type="match status" value="1"/>
</dbReference>
<dbReference type="InterPro" id="IPR003325">
    <property type="entry name" value="TerD"/>
</dbReference>
<dbReference type="EMBL" id="JAHLFE010000194">
    <property type="protein sequence ID" value="MBU3845097.1"/>
    <property type="molecule type" value="Genomic_DNA"/>
</dbReference>
<keyword evidence="3" id="KW-1133">Transmembrane helix</keyword>
<keyword evidence="3" id="KW-0812">Transmembrane</keyword>
<dbReference type="Gene3D" id="2.60.60.30">
    <property type="entry name" value="sav2460 like domains"/>
    <property type="match status" value="1"/>
</dbReference>
<feature type="domain" description="TerD" evidence="4">
    <location>
        <begin position="1"/>
        <end position="186"/>
    </location>
</feature>
<dbReference type="PANTHER" id="PTHR32097">
    <property type="entry name" value="CAMP-BINDING PROTEIN 1-RELATED"/>
    <property type="match status" value="1"/>
</dbReference>
<evidence type="ECO:0000313" key="6">
    <source>
        <dbReference type="Proteomes" id="UP000733611"/>
    </source>
</evidence>
<comment type="caution">
    <text evidence="5">The sequence shown here is derived from an EMBL/GenBank/DDBJ whole genome shotgun (WGS) entry which is preliminary data.</text>
</comment>
<dbReference type="Proteomes" id="UP000733611">
    <property type="component" value="Unassembled WGS sequence"/>
</dbReference>
<evidence type="ECO:0000256" key="3">
    <source>
        <dbReference type="SAM" id="Phobius"/>
    </source>
</evidence>
<reference evidence="5" key="1">
    <citation type="journal article" date="2021" name="PeerJ">
        <title>Extensive microbial diversity within the chicken gut microbiome revealed by metagenomics and culture.</title>
        <authorList>
            <person name="Gilroy R."/>
            <person name="Ravi A."/>
            <person name="Getino M."/>
            <person name="Pursley I."/>
            <person name="Horton D.L."/>
            <person name="Alikhan N.F."/>
            <person name="Baker D."/>
            <person name="Gharbi K."/>
            <person name="Hall N."/>
            <person name="Watson M."/>
            <person name="Adriaenssens E.M."/>
            <person name="Foster-Nyarko E."/>
            <person name="Jarju S."/>
            <person name="Secka A."/>
            <person name="Antonio M."/>
            <person name="Oren A."/>
            <person name="Chaudhuri R.R."/>
            <person name="La Ragione R."/>
            <person name="Hildebrand F."/>
            <person name="Pallen M.J."/>
        </authorList>
    </citation>
    <scope>NUCLEOTIDE SEQUENCE</scope>
    <source>
        <strain evidence="5">378</strain>
    </source>
</reference>
<gene>
    <name evidence="5" type="ORF">H9847_09615</name>
</gene>
<evidence type="ECO:0000256" key="2">
    <source>
        <dbReference type="SAM" id="MobiDB-lite"/>
    </source>
</evidence>
<keyword evidence="3" id="KW-0472">Membrane</keyword>
<feature type="region of interest" description="Disordered" evidence="2">
    <location>
        <begin position="221"/>
        <end position="256"/>
    </location>
</feature>
<dbReference type="InterPro" id="IPR051324">
    <property type="entry name" value="Stress/Tellurium_Resist"/>
</dbReference>
<dbReference type="PANTHER" id="PTHR32097:SF17">
    <property type="entry name" value="CAMP-BINDING PROTEIN 1-RELATED"/>
    <property type="match status" value="1"/>
</dbReference>
<organism evidence="5 6">
    <name type="scientific">Candidatus Anaerobiospirillum pullicola</name>
    <dbReference type="NCBI Taxonomy" id="2838451"/>
    <lineage>
        <taxon>Bacteria</taxon>
        <taxon>Pseudomonadati</taxon>
        <taxon>Pseudomonadota</taxon>
        <taxon>Gammaproteobacteria</taxon>
        <taxon>Aeromonadales</taxon>
        <taxon>Succinivibrionaceae</taxon>
        <taxon>Anaerobiospirillum</taxon>
    </lineage>
</organism>
<keyword evidence="1" id="KW-0778">Tellurium resistance</keyword>
<evidence type="ECO:0000313" key="5">
    <source>
        <dbReference type="EMBL" id="MBU3845097.1"/>
    </source>
</evidence>
<reference evidence="5" key="2">
    <citation type="submission" date="2021-04" db="EMBL/GenBank/DDBJ databases">
        <authorList>
            <person name="Gilroy R."/>
        </authorList>
    </citation>
    <scope>NUCLEOTIDE SEQUENCE</scope>
    <source>
        <strain evidence="5">378</strain>
    </source>
</reference>
<proteinExistence type="predicted"/>
<accession>A0A948X004</accession>
<dbReference type="GO" id="GO:0046690">
    <property type="term" value="P:response to tellurium ion"/>
    <property type="evidence" value="ECO:0007669"/>
    <property type="project" value="UniProtKB-KW"/>
</dbReference>
<sequence>MAVKLVKGGNVSLTQLAPDTDEFNVVLGWRLRRELRLDAFCFMLAADGKVCSDQYAVYYAHLLSDDSAVWYLGTTSVSTTAVSLTAQGFRVGLSDISSDVTRLVFAVGIYDQQGSTEVYNFTQVAYCNVFVADTSSNQLVSFELSDTMPAYKAMILGELYRYKGQWKFRALGDGFNDGVSAMFATYGADLLITEVADIVREFGLTAPALAAVHKDSSSSVVDEDESANAASSNRRKSSVSHQAAPRPVLSPATSVDSVAHQDDRASLSAASTSKSPSSDHSLYGGLSIVYLFLRRLIVFCVFVLLLLSPIILIVWLV</sequence>
<protein>
    <submittedName>
        <fullName evidence="5">TerD family protein</fullName>
    </submittedName>
</protein>
<feature type="transmembrane region" description="Helical" evidence="3">
    <location>
        <begin position="296"/>
        <end position="316"/>
    </location>
</feature>
<evidence type="ECO:0000259" key="4">
    <source>
        <dbReference type="Pfam" id="PF02342"/>
    </source>
</evidence>
<dbReference type="CDD" id="cd06974">
    <property type="entry name" value="TerD_like"/>
    <property type="match status" value="1"/>
</dbReference>
<evidence type="ECO:0000256" key="1">
    <source>
        <dbReference type="ARBA" id="ARBA00022686"/>
    </source>
</evidence>